<keyword evidence="2" id="KW-0472">Membrane</keyword>
<dbReference type="CDD" id="cd01465">
    <property type="entry name" value="vWA_subgroup"/>
    <property type="match status" value="1"/>
</dbReference>
<dbReference type="PANTHER" id="PTHR10579">
    <property type="entry name" value="CALCIUM-ACTIVATED CHLORIDE CHANNEL REGULATOR"/>
    <property type="match status" value="1"/>
</dbReference>
<dbReference type="InterPro" id="IPR021908">
    <property type="entry name" value="YfbK_C"/>
</dbReference>
<dbReference type="InterPro" id="IPR036465">
    <property type="entry name" value="vWFA_dom_sf"/>
</dbReference>
<feature type="compositionally biased region" description="Basic and acidic residues" evidence="1">
    <location>
        <begin position="111"/>
        <end position="126"/>
    </location>
</feature>
<dbReference type="EMBL" id="JAUOZU010000005">
    <property type="protein sequence ID" value="MDO6963307.1"/>
    <property type="molecule type" value="Genomic_DNA"/>
</dbReference>
<dbReference type="InterPro" id="IPR022156">
    <property type="entry name" value="Uncharacterised_YfbK_N"/>
</dbReference>
<evidence type="ECO:0000313" key="5">
    <source>
        <dbReference type="Proteomes" id="UP001174932"/>
    </source>
</evidence>
<evidence type="ECO:0000256" key="2">
    <source>
        <dbReference type="SAM" id="Phobius"/>
    </source>
</evidence>
<dbReference type="PANTHER" id="PTHR10579:SF43">
    <property type="entry name" value="ZINC FINGER (C3HC4-TYPE RING FINGER) FAMILY PROTEIN"/>
    <property type="match status" value="1"/>
</dbReference>
<evidence type="ECO:0000313" key="4">
    <source>
        <dbReference type="EMBL" id="MDO6963307.1"/>
    </source>
</evidence>
<evidence type="ECO:0000256" key="1">
    <source>
        <dbReference type="SAM" id="MobiDB-lite"/>
    </source>
</evidence>
<dbReference type="Pfam" id="PF12450">
    <property type="entry name" value="vWF_A"/>
    <property type="match status" value="1"/>
</dbReference>
<organism evidence="4 5">
    <name type="scientific">Rhizobium alvei</name>
    <dbReference type="NCBI Taxonomy" id="1132659"/>
    <lineage>
        <taxon>Bacteria</taxon>
        <taxon>Pseudomonadati</taxon>
        <taxon>Pseudomonadota</taxon>
        <taxon>Alphaproteobacteria</taxon>
        <taxon>Hyphomicrobiales</taxon>
        <taxon>Rhizobiaceae</taxon>
        <taxon>Rhizobium/Agrobacterium group</taxon>
        <taxon>Rhizobium</taxon>
    </lineage>
</organism>
<keyword evidence="5" id="KW-1185">Reference proteome</keyword>
<dbReference type="SUPFAM" id="SSF53300">
    <property type="entry name" value="vWA-like"/>
    <property type="match status" value="1"/>
</dbReference>
<name>A0ABT8YIQ3_9HYPH</name>
<dbReference type="SMART" id="SM00327">
    <property type="entry name" value="VWA"/>
    <property type="match status" value="1"/>
</dbReference>
<feature type="region of interest" description="Disordered" evidence="1">
    <location>
        <begin position="1"/>
        <end position="20"/>
    </location>
</feature>
<dbReference type="Gene3D" id="3.40.50.410">
    <property type="entry name" value="von Willebrand factor, type A domain"/>
    <property type="match status" value="1"/>
</dbReference>
<sequence>MTEDLDKLSALKAPSPDATRKAETIAQAMAAFDLAQKTRLAPQGNPKPHRHGGIATVIGSFIMNRKLLAGSALATLLVVPAAAYLTIGYLDRMPMPTVTDTKLDDEVLKKEKAADKPEPAAKKDAGVPKTETGGEAKPVASVEENTPADIVSPQREQDAESTVAGRIAEVPEGVPAPKTLNMALPAAPATAQAPAEDMAMPSLSEDNRDRFVGKEVNPVKSVATDPVSTFSIDVDTASYAFARRELMYGQLPPADSVRVEEMINYFPYDWKGPDKPDEAFRTTVTVMPTPWNAGTKLMHVAIKGYDIAVTEQRPANLVFLIDVSGSMDAEDKLPLLKSAFRLLVNKLKPTDTVSIVTYAGNSGVVLEPTAVSDKARILNAIDTLTPGGSTAGAAGIETAYALAQKAFVKDGVNRIFLATDGDFNVGASSDDELKRLIEAKRKTGIFLSVLGFGTGNYNDGLMQVLAQNGNGVAAYIDTLSEAQKTLVQEATASLFPIAKDVKIQVEFNPAAIAEYRLIGYETRALKREDFNNDKIDAGEIGSGHRVTAIYEVTPKGSPAVLNDDLRYQNEAKSDAADAIPSDEMAFVKIRYKKPTEDKSELITMPVKASSALPSLDDASADVRFSVAVSAFGQKLRGESQLDDYSWASIQKLGEAGKGSDPFGYRAEFLKLVELAESLKGR</sequence>
<keyword evidence="2" id="KW-1133">Transmembrane helix</keyword>
<dbReference type="Pfam" id="PF13519">
    <property type="entry name" value="VWA_2"/>
    <property type="match status" value="1"/>
</dbReference>
<evidence type="ECO:0000259" key="3">
    <source>
        <dbReference type="PROSITE" id="PS50234"/>
    </source>
</evidence>
<comment type="caution">
    <text evidence="4">The sequence shown here is derived from an EMBL/GenBank/DDBJ whole genome shotgun (WGS) entry which is preliminary data.</text>
</comment>
<feature type="domain" description="VWFA" evidence="3">
    <location>
        <begin position="316"/>
        <end position="494"/>
    </location>
</feature>
<feature type="region of interest" description="Disordered" evidence="1">
    <location>
        <begin position="111"/>
        <end position="163"/>
    </location>
</feature>
<dbReference type="PROSITE" id="PS50234">
    <property type="entry name" value="VWFA"/>
    <property type="match status" value="1"/>
</dbReference>
<reference evidence="4" key="1">
    <citation type="journal article" date="2015" name="Int. J. Syst. Evol. Microbiol.">
        <title>Rhizobium alvei sp. nov., isolated from a freshwater river.</title>
        <authorList>
            <person name="Sheu S.Y."/>
            <person name="Huang H.W."/>
            <person name="Young C.C."/>
            <person name="Chen W.M."/>
        </authorList>
    </citation>
    <scope>NUCLEOTIDE SEQUENCE</scope>
    <source>
        <strain evidence="4">TNR-22</strain>
    </source>
</reference>
<dbReference type="InterPro" id="IPR051266">
    <property type="entry name" value="CLCR"/>
</dbReference>
<dbReference type="Proteomes" id="UP001174932">
    <property type="component" value="Unassembled WGS sequence"/>
</dbReference>
<proteinExistence type="predicted"/>
<reference evidence="4" key="2">
    <citation type="submission" date="2023-07" db="EMBL/GenBank/DDBJ databases">
        <authorList>
            <person name="Shen H."/>
        </authorList>
    </citation>
    <scope>NUCLEOTIDE SEQUENCE</scope>
    <source>
        <strain evidence="4">TNR-22</strain>
    </source>
</reference>
<accession>A0ABT8YIQ3</accession>
<protein>
    <submittedName>
        <fullName evidence="4">VWA domain-containing protein</fullName>
    </submittedName>
</protein>
<dbReference type="InterPro" id="IPR002035">
    <property type="entry name" value="VWF_A"/>
</dbReference>
<keyword evidence="2" id="KW-0812">Transmembrane</keyword>
<gene>
    <name evidence="4" type="ORF">Q4481_05015</name>
</gene>
<dbReference type="Pfam" id="PF12034">
    <property type="entry name" value="YfbK_C"/>
    <property type="match status" value="1"/>
</dbReference>
<feature type="transmembrane region" description="Helical" evidence="2">
    <location>
        <begin position="67"/>
        <end position="90"/>
    </location>
</feature>